<gene>
    <name evidence="2" type="ordered locus">Natpe_1154</name>
</gene>
<evidence type="ECO:0000256" key="1">
    <source>
        <dbReference type="SAM" id="MobiDB-lite"/>
    </source>
</evidence>
<dbReference type="Proteomes" id="UP000010843">
    <property type="component" value="Chromosome"/>
</dbReference>
<sequence length="343" mass="35166">MTVNRRDVLKLTGVSMAAGAAGCLGSDDESGNGNGDGEDSPPTYAQWLTTDDEGAVGFIYIDWSDFEDSESDDETQDDELGEEYQNDPMMGLPMAGTMAAGFVIAFGLNSYGLTGVLEATDSEDVESLDSSANATVVANQAVVLPGDIDTDEVADVLTAEPESAFAKQYERTDAIDDYDIFTPGDGSADAIAVGEDAIVFVSGNEVTDPVATVKTPIEAAAGDAERATEEVADVEWFLSAAGHGAVAYGGYGDEFETDVGGDGTTSGDGAFSDVEYPELEGLEGGVSSLSLDGDGGGSGEFAAVVGDADADALEDSLGSSADERSVDVSDDRVTASATWDAVE</sequence>
<name>L0JIC4_NATP1</name>
<protein>
    <submittedName>
        <fullName evidence="2">Uncharacterized protein</fullName>
    </submittedName>
</protein>
<dbReference type="PROSITE" id="PS51257">
    <property type="entry name" value="PROKAR_LIPOPROTEIN"/>
    <property type="match status" value="1"/>
</dbReference>
<feature type="compositionally biased region" description="Acidic residues" evidence="1">
    <location>
        <begin position="67"/>
        <end position="85"/>
    </location>
</feature>
<dbReference type="HOGENOM" id="CLU_808019_0_0_2"/>
<feature type="compositionally biased region" description="Basic and acidic residues" evidence="1">
    <location>
        <begin position="321"/>
        <end position="333"/>
    </location>
</feature>
<dbReference type="AlphaFoldDB" id="L0JIC4"/>
<evidence type="ECO:0000313" key="2">
    <source>
        <dbReference type="EMBL" id="AGB31064.1"/>
    </source>
</evidence>
<evidence type="ECO:0000313" key="3">
    <source>
        <dbReference type="Proteomes" id="UP000010843"/>
    </source>
</evidence>
<dbReference type="eggNOG" id="arCOG09132">
    <property type="taxonomic scope" value="Archaea"/>
</dbReference>
<feature type="region of interest" description="Disordered" evidence="1">
    <location>
        <begin position="22"/>
        <end position="45"/>
    </location>
</feature>
<organism evidence="2 3">
    <name type="scientific">Natrinema pellirubrum (strain DSM 15624 / CIP 106293 / JCM 10476 / NCIMB 786 / 157)</name>
    <dbReference type="NCBI Taxonomy" id="797303"/>
    <lineage>
        <taxon>Archaea</taxon>
        <taxon>Methanobacteriati</taxon>
        <taxon>Methanobacteriota</taxon>
        <taxon>Stenosarchaea group</taxon>
        <taxon>Halobacteria</taxon>
        <taxon>Halobacteriales</taxon>
        <taxon>Natrialbaceae</taxon>
        <taxon>Natrinema</taxon>
    </lineage>
</organism>
<feature type="region of interest" description="Disordered" evidence="1">
    <location>
        <begin position="67"/>
        <end position="89"/>
    </location>
</feature>
<proteinExistence type="predicted"/>
<reference evidence="3" key="1">
    <citation type="submission" date="2012-02" db="EMBL/GenBank/DDBJ databases">
        <title>Complete sequence of chromosome of Natrinema pellirubrum DSM 15624.</title>
        <authorList>
            <person name="Lucas S."/>
            <person name="Han J."/>
            <person name="Lapidus A."/>
            <person name="Cheng J.-F."/>
            <person name="Goodwin L."/>
            <person name="Pitluck S."/>
            <person name="Peters L."/>
            <person name="Teshima H."/>
            <person name="Detter J.C."/>
            <person name="Han C."/>
            <person name="Tapia R."/>
            <person name="Land M."/>
            <person name="Hauser L."/>
            <person name="Kyrpides N."/>
            <person name="Ivanova N."/>
            <person name="Pagani I."/>
            <person name="Sproer C."/>
            <person name="Anderson I."/>
            <person name="Woyke T."/>
        </authorList>
    </citation>
    <scope>NUCLEOTIDE SEQUENCE [LARGE SCALE GENOMIC DNA]</scope>
    <source>
        <strain evidence="3">DSM 15624 / JCM 10476 / NCIMB 786</strain>
    </source>
</reference>
<accession>L0JIC4</accession>
<dbReference type="EMBL" id="CP003372">
    <property type="protein sequence ID" value="AGB31064.1"/>
    <property type="molecule type" value="Genomic_DNA"/>
</dbReference>
<feature type="region of interest" description="Disordered" evidence="1">
    <location>
        <begin position="314"/>
        <end position="343"/>
    </location>
</feature>
<dbReference type="KEGG" id="npe:Natpe_1154"/>